<accession>A0A381SY61</accession>
<dbReference type="Gene3D" id="3.30.70.260">
    <property type="match status" value="2"/>
</dbReference>
<gene>
    <name evidence="2" type="ORF">METZ01_LOCUS61085</name>
</gene>
<sequence>VSKKHWYLLSLVGKDRPGIVARLSAGLCKNGCNLGDSSMARLGDNFVIMIAVQFEGSQEALSNIVSPLAGSMDLKQSLMEIEEGTHDIEPDVRINIYSDERMGIIEDVTSMLTESGLNILSLESNLGSNQPNNTYSIHIEGTVSEGITPLYEVLDRLSDEKNIQSQLIPINSQVI</sequence>
<dbReference type="PROSITE" id="PS51671">
    <property type="entry name" value="ACT"/>
    <property type="match status" value="1"/>
</dbReference>
<dbReference type="InterPro" id="IPR050990">
    <property type="entry name" value="UPF0237/GcvR_regulator"/>
</dbReference>
<dbReference type="SUPFAM" id="SSF55021">
    <property type="entry name" value="ACT-like"/>
    <property type="match status" value="2"/>
</dbReference>
<protein>
    <recommendedName>
        <fullName evidence="1">ACT domain-containing protein</fullName>
    </recommendedName>
</protein>
<dbReference type="InterPro" id="IPR002912">
    <property type="entry name" value="ACT_dom"/>
</dbReference>
<reference evidence="2" key="1">
    <citation type="submission" date="2018-05" db="EMBL/GenBank/DDBJ databases">
        <authorList>
            <person name="Lanie J.A."/>
            <person name="Ng W.-L."/>
            <person name="Kazmierczak K.M."/>
            <person name="Andrzejewski T.M."/>
            <person name="Davidsen T.M."/>
            <person name="Wayne K.J."/>
            <person name="Tettelin H."/>
            <person name="Glass J.I."/>
            <person name="Rusch D."/>
            <person name="Podicherti R."/>
            <person name="Tsui H.-C.T."/>
            <person name="Winkler M.E."/>
        </authorList>
    </citation>
    <scope>NUCLEOTIDE SEQUENCE</scope>
</reference>
<proteinExistence type="predicted"/>
<dbReference type="EMBL" id="UINC01003661">
    <property type="protein sequence ID" value="SVA08231.1"/>
    <property type="molecule type" value="Genomic_DNA"/>
</dbReference>
<dbReference type="InterPro" id="IPR045865">
    <property type="entry name" value="ACT-like_dom_sf"/>
</dbReference>
<name>A0A381SY61_9ZZZZ</name>
<evidence type="ECO:0000259" key="1">
    <source>
        <dbReference type="PROSITE" id="PS51671"/>
    </source>
</evidence>
<dbReference type="PANTHER" id="PTHR34875:SF6">
    <property type="entry name" value="UPF0237 PROTEIN MJ1558"/>
    <property type="match status" value="1"/>
</dbReference>
<feature type="non-terminal residue" evidence="2">
    <location>
        <position position="1"/>
    </location>
</feature>
<feature type="domain" description="ACT" evidence="1">
    <location>
        <begin position="93"/>
        <end position="171"/>
    </location>
</feature>
<dbReference type="PANTHER" id="PTHR34875">
    <property type="entry name" value="UPF0237 PROTEIN MJ1558"/>
    <property type="match status" value="1"/>
</dbReference>
<evidence type="ECO:0000313" key="2">
    <source>
        <dbReference type="EMBL" id="SVA08231.1"/>
    </source>
</evidence>
<dbReference type="AlphaFoldDB" id="A0A381SY61"/>
<organism evidence="2">
    <name type="scientific">marine metagenome</name>
    <dbReference type="NCBI Taxonomy" id="408172"/>
    <lineage>
        <taxon>unclassified sequences</taxon>
        <taxon>metagenomes</taxon>
        <taxon>ecological metagenomes</taxon>
    </lineage>
</organism>
<dbReference type="Pfam" id="PF13740">
    <property type="entry name" value="ACT_6"/>
    <property type="match status" value="1"/>
</dbReference>